<keyword evidence="4 5" id="KW-0408">Iron</keyword>
<protein>
    <recommendedName>
        <fullName evidence="6">Fe2OG dioxygenase domain-containing protein</fullName>
    </recommendedName>
</protein>
<organism evidence="7 8">
    <name type="scientific">Suillus plorans</name>
    <dbReference type="NCBI Taxonomy" id="116603"/>
    <lineage>
        <taxon>Eukaryota</taxon>
        <taxon>Fungi</taxon>
        <taxon>Dikarya</taxon>
        <taxon>Basidiomycota</taxon>
        <taxon>Agaricomycotina</taxon>
        <taxon>Agaricomycetes</taxon>
        <taxon>Agaricomycetidae</taxon>
        <taxon>Boletales</taxon>
        <taxon>Suillineae</taxon>
        <taxon>Suillaceae</taxon>
        <taxon>Suillus</taxon>
    </lineage>
</organism>
<comment type="caution">
    <text evidence="7">The sequence shown here is derived from an EMBL/GenBank/DDBJ whole genome shotgun (WGS) entry which is preliminary data.</text>
</comment>
<evidence type="ECO:0000313" key="7">
    <source>
        <dbReference type="EMBL" id="KAG1790488.1"/>
    </source>
</evidence>
<evidence type="ECO:0000256" key="1">
    <source>
        <dbReference type="ARBA" id="ARBA00008056"/>
    </source>
</evidence>
<evidence type="ECO:0000256" key="2">
    <source>
        <dbReference type="ARBA" id="ARBA00022723"/>
    </source>
</evidence>
<feature type="domain" description="Fe2OG dioxygenase" evidence="6">
    <location>
        <begin position="177"/>
        <end position="282"/>
    </location>
</feature>
<dbReference type="GeneID" id="64605082"/>
<reference evidence="7" key="1">
    <citation type="journal article" date="2020" name="New Phytol.">
        <title>Comparative genomics reveals dynamic genome evolution in host specialist ectomycorrhizal fungi.</title>
        <authorList>
            <person name="Lofgren L.A."/>
            <person name="Nguyen N.H."/>
            <person name="Vilgalys R."/>
            <person name="Ruytinx J."/>
            <person name="Liao H.L."/>
            <person name="Branco S."/>
            <person name="Kuo A."/>
            <person name="LaButti K."/>
            <person name="Lipzen A."/>
            <person name="Andreopoulos W."/>
            <person name="Pangilinan J."/>
            <person name="Riley R."/>
            <person name="Hundley H."/>
            <person name="Na H."/>
            <person name="Barry K."/>
            <person name="Grigoriev I.V."/>
            <person name="Stajich J.E."/>
            <person name="Kennedy P.G."/>
        </authorList>
    </citation>
    <scope>NUCLEOTIDE SEQUENCE</scope>
    <source>
        <strain evidence="7">S12</strain>
    </source>
</reference>
<keyword evidence="3 5" id="KW-0560">Oxidoreductase</keyword>
<accession>A0A9P7AJ30</accession>
<dbReference type="Gene3D" id="2.60.120.330">
    <property type="entry name" value="B-lactam Antibiotic, Isopenicillin N Synthase, Chain"/>
    <property type="match status" value="1"/>
</dbReference>
<evidence type="ECO:0000259" key="6">
    <source>
        <dbReference type="PROSITE" id="PS51471"/>
    </source>
</evidence>
<dbReference type="PANTHER" id="PTHR10209:SF812">
    <property type="entry name" value="2OG-FE(II) OXYGENASE FAMILY, PUTATIVE (AFU_ORTHOLOGUE AFUA_3G14880)-RELATED"/>
    <property type="match status" value="1"/>
</dbReference>
<evidence type="ECO:0000256" key="3">
    <source>
        <dbReference type="ARBA" id="ARBA00023002"/>
    </source>
</evidence>
<dbReference type="Pfam" id="PF03171">
    <property type="entry name" value="2OG-FeII_Oxy"/>
    <property type="match status" value="1"/>
</dbReference>
<dbReference type="InterPro" id="IPR027443">
    <property type="entry name" value="IPNS-like_sf"/>
</dbReference>
<dbReference type="SUPFAM" id="SSF51197">
    <property type="entry name" value="Clavaminate synthase-like"/>
    <property type="match status" value="1"/>
</dbReference>
<dbReference type="AlphaFoldDB" id="A0A9P7AJ30"/>
<dbReference type="EMBL" id="JABBWE010000049">
    <property type="protein sequence ID" value="KAG1790488.1"/>
    <property type="molecule type" value="Genomic_DNA"/>
</dbReference>
<proteinExistence type="inferred from homology"/>
<comment type="similarity">
    <text evidence="1 5">Belongs to the iron/ascorbate-dependent oxidoreductase family.</text>
</comment>
<dbReference type="InterPro" id="IPR044861">
    <property type="entry name" value="IPNS-like_FE2OG_OXY"/>
</dbReference>
<keyword evidence="2 5" id="KW-0479">Metal-binding</keyword>
<dbReference type="InterPro" id="IPR005123">
    <property type="entry name" value="Oxoglu/Fe-dep_dioxygenase_dom"/>
</dbReference>
<evidence type="ECO:0000256" key="4">
    <source>
        <dbReference type="ARBA" id="ARBA00023004"/>
    </source>
</evidence>
<evidence type="ECO:0000313" key="8">
    <source>
        <dbReference type="Proteomes" id="UP000719766"/>
    </source>
</evidence>
<dbReference type="InterPro" id="IPR026992">
    <property type="entry name" value="DIOX_N"/>
</dbReference>
<evidence type="ECO:0000256" key="5">
    <source>
        <dbReference type="RuleBase" id="RU003682"/>
    </source>
</evidence>
<dbReference type="RefSeq" id="XP_041157450.1">
    <property type="nucleotide sequence ID" value="XM_041311318.1"/>
</dbReference>
<name>A0A9P7AJ30_9AGAM</name>
<dbReference type="GO" id="GO:0046872">
    <property type="term" value="F:metal ion binding"/>
    <property type="evidence" value="ECO:0007669"/>
    <property type="project" value="UniProtKB-KW"/>
</dbReference>
<keyword evidence="8" id="KW-1185">Reference proteome</keyword>
<dbReference type="PROSITE" id="PS51471">
    <property type="entry name" value="FE2OG_OXY"/>
    <property type="match status" value="1"/>
</dbReference>
<dbReference type="OrthoDB" id="288590at2759"/>
<sequence>MAANFSSVPVLDFALVSDNATKPEFILQLRHALINVGFLYLDNHTVSQKVTNDLIDYIPRLFDLPQEAKNHILMANSPHFLGYSRLGAEFTKGKTDYREQFDFATPHETQWKPGAPEHLRLWGPSQWPDEGLIPGFKNTMETYLQQVQALSYQFISLLAEAFGLPSDALNKFYDADKFMQHRGKVVKYPANDGSLTDQGVGPHYDAGFLTFLLVASPHRGLQVQNLSGQWIDVPPIPGTFVVNIGKALEFVTRGLARATSHRVLSPPVGSTPRYSVPFFQNISLNACLADEVLDFPPEILQLKQLRGDPVQTDSVNFAEFDREPSGKVNLIGRVKSHPDVAQRHYPGLFAQYFPNGLPQQVSAY</sequence>
<dbReference type="GO" id="GO:0016491">
    <property type="term" value="F:oxidoreductase activity"/>
    <property type="evidence" value="ECO:0007669"/>
    <property type="project" value="UniProtKB-KW"/>
</dbReference>
<dbReference type="Proteomes" id="UP000719766">
    <property type="component" value="Unassembled WGS sequence"/>
</dbReference>
<dbReference type="Pfam" id="PF14226">
    <property type="entry name" value="DIOX_N"/>
    <property type="match status" value="1"/>
</dbReference>
<gene>
    <name evidence="7" type="ORF">HD556DRAFT_691061</name>
</gene>
<dbReference type="PANTHER" id="PTHR10209">
    <property type="entry name" value="OXIDOREDUCTASE, 2OG-FE II OXYGENASE FAMILY PROTEIN"/>
    <property type="match status" value="1"/>
</dbReference>